<feature type="compositionally biased region" description="Polar residues" evidence="12">
    <location>
        <begin position="605"/>
        <end position="614"/>
    </location>
</feature>
<dbReference type="Proteomes" id="UP000424527">
    <property type="component" value="Unassembled WGS sequence"/>
</dbReference>
<evidence type="ECO:0000256" key="7">
    <source>
        <dbReference type="ARBA" id="ARBA00022833"/>
    </source>
</evidence>
<evidence type="ECO:0000256" key="5">
    <source>
        <dbReference type="ARBA" id="ARBA00022723"/>
    </source>
</evidence>
<feature type="domain" description="LIM zinc-binding" evidence="13">
    <location>
        <begin position="764"/>
        <end position="823"/>
    </location>
</feature>
<evidence type="ECO:0000256" key="10">
    <source>
        <dbReference type="ARBA" id="ARBA00023212"/>
    </source>
</evidence>
<comment type="caution">
    <text evidence="14">The sequence shown here is derived from an EMBL/GenBank/DDBJ whole genome shotgun (WGS) entry which is preliminary data.</text>
</comment>
<dbReference type="GO" id="GO:0043542">
    <property type="term" value="P:endothelial cell migration"/>
    <property type="evidence" value="ECO:0007669"/>
    <property type="project" value="TreeGrafter"/>
</dbReference>
<keyword evidence="15" id="KW-1185">Reference proteome</keyword>
<dbReference type="GO" id="GO:0005856">
    <property type="term" value="C:cytoskeleton"/>
    <property type="evidence" value="ECO:0007669"/>
    <property type="project" value="UniProtKB-SubCell"/>
</dbReference>
<dbReference type="AlphaFoldDB" id="A0A6G0J3S5"/>
<evidence type="ECO:0000313" key="14">
    <source>
        <dbReference type="EMBL" id="KAE8298122.1"/>
    </source>
</evidence>
<dbReference type="PROSITE" id="PS00478">
    <property type="entry name" value="LIM_DOMAIN_1"/>
    <property type="match status" value="3"/>
</dbReference>
<dbReference type="Gene3D" id="2.10.110.10">
    <property type="entry name" value="Cysteine Rich Protein"/>
    <property type="match status" value="4"/>
</dbReference>
<dbReference type="PANTHER" id="PTHR24216">
    <property type="entry name" value="PAXILLIN-RELATED"/>
    <property type="match status" value="1"/>
</dbReference>
<dbReference type="CDD" id="cd09337">
    <property type="entry name" value="LIM2_Paxillin_like"/>
    <property type="match status" value="1"/>
</dbReference>
<reference evidence="14 15" key="1">
    <citation type="submission" date="2019-07" db="EMBL/GenBank/DDBJ databases">
        <title>Chromosome genome assembly for large yellow croaker.</title>
        <authorList>
            <person name="Xiao S."/>
        </authorList>
    </citation>
    <scope>NUCLEOTIDE SEQUENCE [LARGE SCALE GENOMIC DNA]</scope>
    <source>
        <strain evidence="14">JMULYC20181020</strain>
        <tissue evidence="14">Muscle</tissue>
    </source>
</reference>
<dbReference type="FunFam" id="2.10.110.10:FF:000008">
    <property type="entry name" value="Paxillin isoform 1"/>
    <property type="match status" value="1"/>
</dbReference>
<organism evidence="14 15">
    <name type="scientific">Larimichthys crocea</name>
    <name type="common">Large yellow croaker</name>
    <name type="synonym">Pseudosciaena crocea</name>
    <dbReference type="NCBI Taxonomy" id="215358"/>
    <lineage>
        <taxon>Eukaryota</taxon>
        <taxon>Metazoa</taxon>
        <taxon>Chordata</taxon>
        <taxon>Craniata</taxon>
        <taxon>Vertebrata</taxon>
        <taxon>Euteleostomi</taxon>
        <taxon>Actinopterygii</taxon>
        <taxon>Neopterygii</taxon>
        <taxon>Teleostei</taxon>
        <taxon>Neoteleostei</taxon>
        <taxon>Acanthomorphata</taxon>
        <taxon>Eupercaria</taxon>
        <taxon>Sciaenidae</taxon>
        <taxon>Larimichthys</taxon>
    </lineage>
</organism>
<keyword evidence="3" id="KW-0963">Cytoplasm</keyword>
<dbReference type="FunFam" id="2.10.110.10:FF:000012">
    <property type="entry name" value="Paxillin isoform 1"/>
    <property type="match status" value="1"/>
</dbReference>
<dbReference type="CDD" id="cd09336">
    <property type="entry name" value="LIM1_Paxillin_like"/>
    <property type="match status" value="1"/>
</dbReference>
<name>A0A6G0J3S5_LARCR</name>
<evidence type="ECO:0000256" key="12">
    <source>
        <dbReference type="SAM" id="MobiDB-lite"/>
    </source>
</evidence>
<feature type="compositionally biased region" description="Basic and acidic residues" evidence="12">
    <location>
        <begin position="484"/>
        <end position="494"/>
    </location>
</feature>
<evidence type="ECO:0000259" key="13">
    <source>
        <dbReference type="PROSITE" id="PS50023"/>
    </source>
</evidence>
<dbReference type="EMBL" id="REGW02000003">
    <property type="protein sequence ID" value="KAE8298122.1"/>
    <property type="molecule type" value="Genomic_DNA"/>
</dbReference>
<dbReference type="SUPFAM" id="SSF57716">
    <property type="entry name" value="Glucocorticoid receptor-like (DNA-binding domain)"/>
    <property type="match status" value="5"/>
</dbReference>
<dbReference type="InterPro" id="IPR001904">
    <property type="entry name" value="Paxillin_Lim_dom4"/>
</dbReference>
<dbReference type="CDD" id="cd09338">
    <property type="entry name" value="LIM3_Paxillin_like"/>
    <property type="match status" value="1"/>
</dbReference>
<keyword evidence="9 11" id="KW-0440">LIM domain</keyword>
<dbReference type="GO" id="GO:0005925">
    <property type="term" value="C:focal adhesion"/>
    <property type="evidence" value="ECO:0007669"/>
    <property type="project" value="UniProtKB-SubCell"/>
</dbReference>
<evidence type="ECO:0000256" key="2">
    <source>
        <dbReference type="ARBA" id="ARBA00004246"/>
    </source>
</evidence>
<feature type="domain" description="LIM zinc-binding" evidence="13">
    <location>
        <begin position="646"/>
        <end position="705"/>
    </location>
</feature>
<feature type="region of interest" description="Disordered" evidence="12">
    <location>
        <begin position="159"/>
        <end position="237"/>
    </location>
</feature>
<protein>
    <submittedName>
        <fullName evidence="14">Paxillin</fullName>
    </submittedName>
</protein>
<feature type="compositionally biased region" description="Polar residues" evidence="12">
    <location>
        <begin position="322"/>
        <end position="332"/>
    </location>
</feature>
<feature type="compositionally biased region" description="Polar residues" evidence="12">
    <location>
        <begin position="220"/>
        <end position="235"/>
    </location>
</feature>
<dbReference type="GO" id="GO:0046872">
    <property type="term" value="F:metal ion binding"/>
    <property type="evidence" value="ECO:0007669"/>
    <property type="project" value="UniProtKB-KW"/>
</dbReference>
<keyword evidence="10" id="KW-0206">Cytoskeleton</keyword>
<evidence type="ECO:0000256" key="8">
    <source>
        <dbReference type="ARBA" id="ARBA00022949"/>
    </source>
</evidence>
<dbReference type="FunFam" id="2.10.110.10:FF:000018">
    <property type="entry name" value="Paxillin isoform 1"/>
    <property type="match status" value="1"/>
</dbReference>
<keyword evidence="6" id="KW-0677">Repeat</keyword>
<evidence type="ECO:0000256" key="1">
    <source>
        <dbReference type="ARBA" id="ARBA00004245"/>
    </source>
</evidence>
<feature type="compositionally biased region" description="Polar residues" evidence="12">
    <location>
        <begin position="64"/>
        <end position="82"/>
    </location>
</feature>
<gene>
    <name evidence="14" type="ORF">D5F01_LYC02610</name>
</gene>
<evidence type="ECO:0000256" key="4">
    <source>
        <dbReference type="ARBA" id="ARBA00022553"/>
    </source>
</evidence>
<dbReference type="Pfam" id="PF03535">
    <property type="entry name" value="Paxillin"/>
    <property type="match status" value="1"/>
</dbReference>
<comment type="subcellular location">
    <subcellularLocation>
        <location evidence="2">Cell junction</location>
        <location evidence="2">Focal adhesion</location>
    </subcellularLocation>
    <subcellularLocation>
        <location evidence="1">Cytoplasm</location>
        <location evidence="1">Cytoskeleton</location>
    </subcellularLocation>
</comment>
<dbReference type="Pfam" id="PF00412">
    <property type="entry name" value="LIM"/>
    <property type="match status" value="4"/>
</dbReference>
<dbReference type="PROSITE" id="PS50023">
    <property type="entry name" value="LIM_DOMAIN_2"/>
    <property type="match status" value="4"/>
</dbReference>
<dbReference type="FunFam" id="2.10.110.10:FF:000009">
    <property type="entry name" value="Paxillin isoform 1"/>
    <property type="match status" value="1"/>
</dbReference>
<dbReference type="SMART" id="SM00132">
    <property type="entry name" value="LIM"/>
    <property type="match status" value="4"/>
</dbReference>
<evidence type="ECO:0000256" key="11">
    <source>
        <dbReference type="PROSITE-ProRule" id="PRU00125"/>
    </source>
</evidence>
<feature type="compositionally biased region" description="Pro residues" evidence="12">
    <location>
        <begin position="511"/>
        <end position="586"/>
    </location>
</feature>
<dbReference type="GO" id="GO:0007179">
    <property type="term" value="P:transforming growth factor beta receptor signaling pathway"/>
    <property type="evidence" value="ECO:0007669"/>
    <property type="project" value="TreeGrafter"/>
</dbReference>
<evidence type="ECO:0000313" key="15">
    <source>
        <dbReference type="Proteomes" id="UP000424527"/>
    </source>
</evidence>
<dbReference type="CDD" id="cd09411">
    <property type="entry name" value="LIM4_Paxillin"/>
    <property type="match status" value="1"/>
</dbReference>
<dbReference type="InterPro" id="IPR047075">
    <property type="entry name" value="Paxillin_TGFB1I1_LIM_dom1"/>
</dbReference>
<accession>A0A6G0J3S5</accession>
<feature type="domain" description="LIM zinc-binding" evidence="13">
    <location>
        <begin position="706"/>
        <end position="763"/>
    </location>
</feature>
<dbReference type="PANTHER" id="PTHR24216:SF64">
    <property type="entry name" value="PAXILLIN"/>
    <property type="match status" value="1"/>
</dbReference>
<dbReference type="PRINTS" id="PR01217">
    <property type="entry name" value="PRICHEXTENSN"/>
</dbReference>
<keyword evidence="7 11" id="KW-0862">Zinc</keyword>
<dbReference type="InterPro" id="IPR001781">
    <property type="entry name" value="Znf_LIM"/>
</dbReference>
<feature type="compositionally biased region" description="Polar residues" evidence="12">
    <location>
        <begin position="94"/>
        <end position="109"/>
    </location>
</feature>
<dbReference type="GO" id="GO:0034446">
    <property type="term" value="P:substrate adhesion-dependent cell spreading"/>
    <property type="evidence" value="ECO:0007669"/>
    <property type="project" value="TreeGrafter"/>
</dbReference>
<proteinExistence type="predicted"/>
<feature type="region of interest" description="Disordered" evidence="12">
    <location>
        <begin position="321"/>
        <end position="346"/>
    </location>
</feature>
<keyword evidence="8" id="KW-0965">Cell junction</keyword>
<feature type="region of interest" description="Disordered" evidence="12">
    <location>
        <begin position="32"/>
        <end position="109"/>
    </location>
</feature>
<evidence type="ECO:0000256" key="3">
    <source>
        <dbReference type="ARBA" id="ARBA00022490"/>
    </source>
</evidence>
<evidence type="ECO:0000256" key="9">
    <source>
        <dbReference type="ARBA" id="ARBA00023038"/>
    </source>
</evidence>
<evidence type="ECO:0000256" key="6">
    <source>
        <dbReference type="ARBA" id="ARBA00022737"/>
    </source>
</evidence>
<sequence length="930" mass="102853">MDDLDALLADLESTSSHISKRPLFLSDETAYSFPVGGQTQQDICSPPPIPPTPSEQNGLDETESFSSAQRSPWSRDSSSPTQPIGEEDHVYSFPNKQKSSESSTVAMNSSLGSNLSELDRLLLELNAVQQSTPAFPTEEEAAPPLPASTIIHHIQENGVSTANKTAPPVMEKPKRSVATRGIEDVRPSVESLLDELESSVPSPIPTPLVVSDEQTDGQEETPTQQQARMSASSATRELDELMASLSDFKVQSNTLQYSQIQQIDDGGSVTSVISHLESLSTSNTKEPPSQTIEKQKGEILDLTWPCREPLLDDALDRLLFPDSTQPTENQPPASFMPGDEDRSWEEEDGIYPDLSREGTLTPMTESSWMDECFTPSTCPGTPDAVMDLPTQQPSAVERLSASGQLKSVIRRTKESTNVHPMYREGMLRRKMGPVIVKKSNSQDRLIEELQGKLGIGRAERSVRRKQQPDDWLTEGVIVMSNPQRTREEGAHPSVDKIVLPPESPAPQRKVLPPPQSPPAPKKPPPIKQTPPPLPPPPPTPPPPRQPTPPPPREPTPPPKEPTPPPVQPPPSPSPPPKPITPPPPPKVFVSVGCQTEYDPIFPPLQIQSQGKTSPTSPPKPANKLDNMLGSLQSDLNRLGVQTVAKGVCGACKKPIVGQVVTAMGRTWHPEHFVCTHCQEEIGSRNFFEREGQPYCEKDYHNLFSPRCHYCNGPILDKVVTALDKTWHPEHFFCAQCGAFFGPEGFHEKDGKAFCRKDYFDMFAPKCGGCARAILENYISALNSLWHPECFVCRECFTPFINGSFFDHDGQPYCEAHYHERRGSLCSGCQKPITGRCITAMGKKFHPEHFVCAFCLKQLNKGTFKEQNDKPYCQVRAPFFFLFLSRDPIVIGTTLSLNQLLSDPWKHCKDAQGRQGHVEVQLFYENHPTSG</sequence>
<feature type="region of interest" description="Disordered" evidence="12">
    <location>
        <begin position="480"/>
        <end position="624"/>
    </location>
</feature>
<feature type="domain" description="LIM zinc-binding" evidence="13">
    <location>
        <begin position="824"/>
        <end position="884"/>
    </location>
</feature>
<keyword evidence="5 11" id="KW-0479">Metal-binding</keyword>
<keyword evidence="4" id="KW-0597">Phosphoprotein</keyword>